<organism evidence="2 3">
    <name type="scientific">Aeromicrobium panaciterrae</name>
    <dbReference type="NCBI Taxonomy" id="363861"/>
    <lineage>
        <taxon>Bacteria</taxon>
        <taxon>Bacillati</taxon>
        <taxon>Actinomycetota</taxon>
        <taxon>Actinomycetes</taxon>
        <taxon>Propionibacteriales</taxon>
        <taxon>Nocardioidaceae</taxon>
        <taxon>Aeromicrobium</taxon>
    </lineage>
</organism>
<protein>
    <submittedName>
        <fullName evidence="2">Uncharacterized protein</fullName>
    </submittedName>
</protein>
<keyword evidence="3" id="KW-1185">Reference proteome</keyword>
<evidence type="ECO:0000256" key="1">
    <source>
        <dbReference type="SAM" id="MobiDB-lite"/>
    </source>
</evidence>
<dbReference type="Proteomes" id="UP001257739">
    <property type="component" value="Unassembled WGS sequence"/>
</dbReference>
<dbReference type="EMBL" id="JAVDWH010000001">
    <property type="protein sequence ID" value="MDR7087128.1"/>
    <property type="molecule type" value="Genomic_DNA"/>
</dbReference>
<comment type="caution">
    <text evidence="2">The sequence shown here is derived from an EMBL/GenBank/DDBJ whole genome shotgun (WGS) entry which is preliminary data.</text>
</comment>
<accession>A0ABU1UPL8</accession>
<name>A0ABU1UPL8_9ACTN</name>
<evidence type="ECO:0000313" key="2">
    <source>
        <dbReference type="EMBL" id="MDR7087128.1"/>
    </source>
</evidence>
<sequence>MLTGWNAKHTLAAIAMLLVFGLVLVFALNRGGDDDTPEATATPTPSATTVTATTPTESEPAEDPFVVAPGRVGAAKVGMSKAQAAATGQFNVDVDHGPDDCRGVSPLEWKPSFGTGLDVFVDDSDKIASMGISESSPKTAEGIGVGSTLSQVKAAYEDLTLVEEAGFDQSGNYVVVGDRYLGFLYNENAFDATNSSKVIFMEVTKGDKPELIRDGC</sequence>
<gene>
    <name evidence="2" type="ORF">J2X11_001967</name>
</gene>
<feature type="region of interest" description="Disordered" evidence="1">
    <location>
        <begin position="35"/>
        <end position="64"/>
    </location>
</feature>
<feature type="compositionally biased region" description="Low complexity" evidence="1">
    <location>
        <begin position="38"/>
        <end position="58"/>
    </location>
</feature>
<reference evidence="2 3" key="1">
    <citation type="submission" date="2023-07" db="EMBL/GenBank/DDBJ databases">
        <title>Sorghum-associated microbial communities from plants grown in Nebraska, USA.</title>
        <authorList>
            <person name="Schachtman D."/>
        </authorList>
    </citation>
    <scope>NUCLEOTIDE SEQUENCE [LARGE SCALE GENOMIC DNA]</scope>
    <source>
        <strain evidence="2 3">BE248</strain>
    </source>
</reference>
<proteinExistence type="predicted"/>
<dbReference type="RefSeq" id="WP_309970213.1">
    <property type="nucleotide sequence ID" value="NZ_JAVDWH010000001.1"/>
</dbReference>
<evidence type="ECO:0000313" key="3">
    <source>
        <dbReference type="Proteomes" id="UP001257739"/>
    </source>
</evidence>